<dbReference type="CTD" id="64432"/>
<dbReference type="GeneID" id="105367371"/>
<dbReference type="GO" id="GO:1990904">
    <property type="term" value="C:ribonucleoprotein complex"/>
    <property type="evidence" value="ECO:0007669"/>
    <property type="project" value="UniProtKB-KW"/>
</dbReference>
<dbReference type="Proteomes" id="UP000695007">
    <property type="component" value="Unplaced"/>
</dbReference>
<evidence type="ECO:0000256" key="3">
    <source>
        <dbReference type="ARBA" id="ARBA00022980"/>
    </source>
</evidence>
<evidence type="ECO:0000256" key="7">
    <source>
        <dbReference type="ARBA" id="ARBA00035369"/>
    </source>
</evidence>
<evidence type="ECO:0000256" key="5">
    <source>
        <dbReference type="ARBA" id="ARBA00023274"/>
    </source>
</evidence>
<dbReference type="InterPro" id="IPR040049">
    <property type="entry name" value="Ribosomal_mS25/mL61"/>
</dbReference>
<keyword evidence="5" id="KW-0687">Ribonucleoprotein</keyword>
<feature type="domain" description="Ribosomal protein/NADH dehydrogenase" evidence="8">
    <location>
        <begin position="37"/>
        <end position="110"/>
    </location>
</feature>
<dbReference type="InterPro" id="IPR007741">
    <property type="entry name" value="Ribosomal_mL43/mS25/NADH_DH"/>
</dbReference>
<dbReference type="AlphaFoldDB" id="A0AAJ7E1H1"/>
<evidence type="ECO:0000256" key="1">
    <source>
        <dbReference type="ARBA" id="ARBA00004173"/>
    </source>
</evidence>
<evidence type="ECO:0000259" key="8">
    <source>
        <dbReference type="SMART" id="SM00916"/>
    </source>
</evidence>
<evidence type="ECO:0000256" key="4">
    <source>
        <dbReference type="ARBA" id="ARBA00023128"/>
    </source>
</evidence>
<evidence type="ECO:0000256" key="2">
    <source>
        <dbReference type="ARBA" id="ARBA00008046"/>
    </source>
</evidence>
<dbReference type="GO" id="GO:0003735">
    <property type="term" value="F:structural constituent of ribosome"/>
    <property type="evidence" value="ECO:0007669"/>
    <property type="project" value="InterPro"/>
</dbReference>
<dbReference type="GO" id="GO:0005739">
    <property type="term" value="C:mitochondrion"/>
    <property type="evidence" value="ECO:0007669"/>
    <property type="project" value="UniProtKB-SubCell"/>
</dbReference>
<comment type="similarity">
    <text evidence="2">Belongs to the mitochondrion-specific ribosomal protein mS25 family.</text>
</comment>
<proteinExistence type="inferred from homology"/>
<dbReference type="PANTHER" id="PTHR13274:SF2">
    <property type="entry name" value="SMALL RIBOSOMAL SUBUNIT PROTEIN MS25"/>
    <property type="match status" value="1"/>
</dbReference>
<name>A0AAJ7E1H1_9HYME</name>
<organism evidence="9 10">
    <name type="scientific">Ceratosolen solmsi marchali</name>
    <dbReference type="NCBI Taxonomy" id="326594"/>
    <lineage>
        <taxon>Eukaryota</taxon>
        <taxon>Metazoa</taxon>
        <taxon>Ecdysozoa</taxon>
        <taxon>Arthropoda</taxon>
        <taxon>Hexapoda</taxon>
        <taxon>Insecta</taxon>
        <taxon>Pterygota</taxon>
        <taxon>Neoptera</taxon>
        <taxon>Endopterygota</taxon>
        <taxon>Hymenoptera</taxon>
        <taxon>Apocrita</taxon>
        <taxon>Proctotrupomorpha</taxon>
        <taxon>Chalcidoidea</taxon>
        <taxon>Agaonidae</taxon>
        <taxon>Agaoninae</taxon>
        <taxon>Ceratosolen</taxon>
    </lineage>
</organism>
<keyword evidence="3 10" id="KW-0689">Ribosomal protein</keyword>
<dbReference type="PANTHER" id="PTHR13274">
    <property type="entry name" value="MITOCHONDRIAL RIBOSOMAL PROTEIN S25"/>
    <property type="match status" value="1"/>
</dbReference>
<dbReference type="RefSeq" id="XP_011504369.1">
    <property type="nucleotide sequence ID" value="XM_011506067.1"/>
</dbReference>
<dbReference type="SMART" id="SM00916">
    <property type="entry name" value="L51_S25_CI-B8"/>
    <property type="match status" value="1"/>
</dbReference>
<evidence type="ECO:0000313" key="10">
    <source>
        <dbReference type="RefSeq" id="XP_011504369.1"/>
    </source>
</evidence>
<evidence type="ECO:0000256" key="6">
    <source>
        <dbReference type="ARBA" id="ARBA00035139"/>
    </source>
</evidence>
<dbReference type="InterPro" id="IPR036249">
    <property type="entry name" value="Thioredoxin-like_sf"/>
</dbReference>
<keyword evidence="9" id="KW-1185">Reference proteome</keyword>
<dbReference type="Gene3D" id="3.40.30.10">
    <property type="entry name" value="Glutaredoxin"/>
    <property type="match status" value="1"/>
</dbReference>
<comment type="subcellular location">
    <subcellularLocation>
        <location evidence="1">Mitochondrion</location>
    </subcellularLocation>
</comment>
<sequence length="168" mass="19214">MPFMIGTAPIRRTVKYLEAGKLVLKKSIQIMLINYNSHGDHHNGIRNFVFWHLSQILYKNPDVQVVTIKNKTPSPFISCFYENGKKMLIDVDMKSKDEIMDHLLQVIGKSKKTLMEEDVLKMKQDNPANFGFGCEKSCICTIPGQLPCPGTIPLPYHLRGKYLMSKNK</sequence>
<protein>
    <recommendedName>
        <fullName evidence="6">Small ribosomal subunit protein mS25</fullName>
    </recommendedName>
    <alternativeName>
        <fullName evidence="7">28S ribosomal protein S25, mitochondrial</fullName>
    </alternativeName>
</protein>
<keyword evidence="4" id="KW-0496">Mitochondrion</keyword>
<accession>A0AAJ7E1H1</accession>
<reference evidence="10" key="1">
    <citation type="submission" date="2025-08" db="UniProtKB">
        <authorList>
            <consortium name="RefSeq"/>
        </authorList>
    </citation>
    <scope>IDENTIFICATION</scope>
</reference>
<dbReference type="GO" id="GO:0005840">
    <property type="term" value="C:ribosome"/>
    <property type="evidence" value="ECO:0007669"/>
    <property type="project" value="UniProtKB-KW"/>
</dbReference>
<gene>
    <name evidence="10" type="primary">LOC105367371</name>
</gene>
<evidence type="ECO:0000313" key="9">
    <source>
        <dbReference type="Proteomes" id="UP000695007"/>
    </source>
</evidence>
<dbReference type="Pfam" id="PF05047">
    <property type="entry name" value="L51_S25_CI-B8"/>
    <property type="match status" value="1"/>
</dbReference>
<dbReference type="KEGG" id="csol:105367371"/>
<dbReference type="SUPFAM" id="SSF52833">
    <property type="entry name" value="Thioredoxin-like"/>
    <property type="match status" value="1"/>
</dbReference>